<dbReference type="Pfam" id="PF07980">
    <property type="entry name" value="SusD_RagB"/>
    <property type="match status" value="1"/>
</dbReference>
<proteinExistence type="inferred from homology"/>
<evidence type="ECO:0000313" key="9">
    <source>
        <dbReference type="EMBL" id="PEN07959.1"/>
    </source>
</evidence>
<dbReference type="GO" id="GO:0009279">
    <property type="term" value="C:cell outer membrane"/>
    <property type="evidence" value="ECO:0007669"/>
    <property type="project" value="UniProtKB-SubCell"/>
</dbReference>
<dbReference type="PROSITE" id="PS51257">
    <property type="entry name" value="PROKAR_LIPOPROTEIN"/>
    <property type="match status" value="1"/>
</dbReference>
<keyword evidence="5" id="KW-0998">Cell outer membrane</keyword>
<dbReference type="EMBL" id="PDEP01000004">
    <property type="protein sequence ID" value="PEN07959.1"/>
    <property type="molecule type" value="Genomic_DNA"/>
</dbReference>
<feature type="chain" id="PRO_5013655658" evidence="6">
    <location>
        <begin position="22"/>
        <end position="575"/>
    </location>
</feature>
<evidence type="ECO:0000259" key="8">
    <source>
        <dbReference type="Pfam" id="PF14322"/>
    </source>
</evidence>
<keyword evidence="10" id="KW-1185">Reference proteome</keyword>
<evidence type="ECO:0000256" key="4">
    <source>
        <dbReference type="ARBA" id="ARBA00023136"/>
    </source>
</evidence>
<evidence type="ECO:0000256" key="1">
    <source>
        <dbReference type="ARBA" id="ARBA00004442"/>
    </source>
</evidence>
<dbReference type="OrthoDB" id="9792139at2"/>
<evidence type="ECO:0000256" key="6">
    <source>
        <dbReference type="SAM" id="SignalP"/>
    </source>
</evidence>
<evidence type="ECO:0000256" key="3">
    <source>
        <dbReference type="ARBA" id="ARBA00022729"/>
    </source>
</evidence>
<dbReference type="Proteomes" id="UP000221024">
    <property type="component" value="Unassembled WGS sequence"/>
</dbReference>
<organism evidence="9 10">
    <name type="scientific">Longimonas halophila</name>
    <dbReference type="NCBI Taxonomy" id="1469170"/>
    <lineage>
        <taxon>Bacteria</taxon>
        <taxon>Pseudomonadati</taxon>
        <taxon>Rhodothermota</taxon>
        <taxon>Rhodothermia</taxon>
        <taxon>Rhodothermales</taxon>
        <taxon>Salisaetaceae</taxon>
        <taxon>Longimonas</taxon>
    </lineage>
</organism>
<dbReference type="SUPFAM" id="SSF48452">
    <property type="entry name" value="TPR-like"/>
    <property type="match status" value="1"/>
</dbReference>
<dbReference type="Gene3D" id="1.25.40.390">
    <property type="match status" value="1"/>
</dbReference>
<accession>A0A2H3NN47</accession>
<dbReference type="Pfam" id="PF14322">
    <property type="entry name" value="SusD-like_3"/>
    <property type="match status" value="1"/>
</dbReference>
<dbReference type="InterPro" id="IPR033985">
    <property type="entry name" value="SusD-like_N"/>
</dbReference>
<evidence type="ECO:0000256" key="2">
    <source>
        <dbReference type="ARBA" id="ARBA00006275"/>
    </source>
</evidence>
<evidence type="ECO:0000256" key="5">
    <source>
        <dbReference type="ARBA" id="ARBA00023237"/>
    </source>
</evidence>
<reference evidence="9 10" key="1">
    <citation type="submission" date="2017-10" db="EMBL/GenBank/DDBJ databases">
        <title>Draft genome of Longimonas halophila.</title>
        <authorList>
            <person name="Goh K.M."/>
            <person name="Shamsir M.S."/>
            <person name="Lim S.W."/>
        </authorList>
    </citation>
    <scope>NUCLEOTIDE SEQUENCE [LARGE SCALE GENOMIC DNA]</scope>
    <source>
        <strain evidence="9 10">KCTC 42399</strain>
    </source>
</reference>
<sequence>MTFPKLIRSLILLCALSVLLAACDSFLDHEPRGTLNEQQLDNPEGIEGLVTSAYADLGNSHWTAPYSTMWMYGSVRSDNALKGGGGTGDQGGYNNYELFANAQVDQGEADAMWTELYFAVSRTNAALRALADTDEANFPERTARQAEMRFLRGHFYFELKRLFKRVPYIDETIPEEEISTVSNVELTSQELWTAIADDFRFAADNLPPMQDDAGRPTEYAAKAYLAKVLLYQAYEQDSQHNVTAINQNRLQEVVALTDEVINAGPYDLHSDMADNFLVSADNGVESVFAVQRSMDDGTQEGRVDMDTGLSYPMAGGFGCCWFHVPSQNLVNAFQTSDDGIPLFDRFNDESLDEPEDFQTNTVDPRLDHTVSIPTHPFKYQPNQVYDESWSRSPQVYGPYASMKALQVRENTTAVGPFFGSSKNTDLIRFADVLLWQAEALIELGRHNDALPLINRVRERAQNSTTRLVDAEGNPVSNYNIALYEPGVNIEWTPENAREALRWERRLELATEGERFFDLVRWGIAGETLNRYFDVERTRYEYLQEAAFTEGRDEYLPIPQQQIDFSRGLYEQNTGW</sequence>
<gene>
    <name evidence="9" type="ORF">CRI93_05815</name>
</gene>
<dbReference type="RefSeq" id="WP_098061683.1">
    <property type="nucleotide sequence ID" value="NZ_PDEP01000004.1"/>
</dbReference>
<feature type="domain" description="SusD-like N-terminal" evidence="8">
    <location>
        <begin position="26"/>
        <end position="230"/>
    </location>
</feature>
<keyword evidence="4" id="KW-0472">Membrane</keyword>
<comment type="caution">
    <text evidence="9">The sequence shown here is derived from an EMBL/GenBank/DDBJ whole genome shotgun (WGS) entry which is preliminary data.</text>
</comment>
<dbReference type="InterPro" id="IPR012944">
    <property type="entry name" value="SusD_RagB_dom"/>
</dbReference>
<comment type="similarity">
    <text evidence="2">Belongs to the SusD family.</text>
</comment>
<protein>
    <submittedName>
        <fullName evidence="9">RagB/SusD family nutrient uptake outer membrane protein</fullName>
    </submittedName>
</protein>
<evidence type="ECO:0000259" key="7">
    <source>
        <dbReference type="Pfam" id="PF07980"/>
    </source>
</evidence>
<name>A0A2H3NN47_9BACT</name>
<feature type="signal peptide" evidence="6">
    <location>
        <begin position="1"/>
        <end position="21"/>
    </location>
</feature>
<comment type="subcellular location">
    <subcellularLocation>
        <location evidence="1">Cell outer membrane</location>
    </subcellularLocation>
</comment>
<evidence type="ECO:0000313" key="10">
    <source>
        <dbReference type="Proteomes" id="UP000221024"/>
    </source>
</evidence>
<keyword evidence="3 6" id="KW-0732">Signal</keyword>
<dbReference type="InterPro" id="IPR011990">
    <property type="entry name" value="TPR-like_helical_dom_sf"/>
</dbReference>
<dbReference type="AlphaFoldDB" id="A0A2H3NN47"/>
<feature type="domain" description="RagB/SusD" evidence="7">
    <location>
        <begin position="285"/>
        <end position="575"/>
    </location>
</feature>